<protein>
    <submittedName>
        <fullName evidence="8">Type I secretion protein TolC</fullName>
    </submittedName>
</protein>
<keyword evidence="5" id="KW-0812">Transmembrane</keyword>
<dbReference type="RefSeq" id="WP_051268993.1">
    <property type="nucleotide sequence ID" value="NZ_LVVZ01000019.1"/>
</dbReference>
<evidence type="ECO:0000256" key="2">
    <source>
        <dbReference type="ARBA" id="ARBA00007613"/>
    </source>
</evidence>
<evidence type="ECO:0000256" key="7">
    <source>
        <dbReference type="ARBA" id="ARBA00023237"/>
    </source>
</evidence>
<sequence>MVSATAGHAQSLRDALSATYENNPTLNAARAELRGVDENVPQALAGWRPQISVSASSGMRNVSDQSYFTGRGFSETTVGMAITQPLFRGFRTVNSTRQAESIVFAQREDLRVSEQTALLQAATAYMDVIRDTGIVALRRSDLKFQEELVRASKDRFSVGEGTRTDVAQSEAGRARSQSALNAALANLNTSRAVFRQVIGLDPKNLSPKSNVATLIPKSVSQAIAIGQEEHPSIMSAMHIVDAAIFSVKTAEGTLLPSVELEGSLQTKLTSSNGRQSGANGTQNAASIFGRVTIPLYQQGTEYSTIRQAKEDLGRTEILVDVARDTVRAEAISAWGRLNAAEGSISAAQAEVSAAQLALEGVIEEQRVGQRTTLDVLDSQSDLVDARVTLITAQRDKVVAAYALLATVGRLTHDFLGLTVPKYDPREHYNAVRDKWIGLRTPDGR</sequence>
<name>A0A1U7JFS7_9HYPH</name>
<accession>A0A1U7JFS7</accession>
<dbReference type="SUPFAM" id="SSF56954">
    <property type="entry name" value="Outer membrane efflux proteins (OEP)"/>
    <property type="match status" value="1"/>
</dbReference>
<dbReference type="GO" id="GO:0015562">
    <property type="term" value="F:efflux transmembrane transporter activity"/>
    <property type="evidence" value="ECO:0007669"/>
    <property type="project" value="InterPro"/>
</dbReference>
<dbReference type="Pfam" id="PF02321">
    <property type="entry name" value="OEP"/>
    <property type="match status" value="2"/>
</dbReference>
<comment type="subcellular location">
    <subcellularLocation>
        <location evidence="1">Cell outer membrane</location>
    </subcellularLocation>
</comment>
<dbReference type="STRING" id="197461.A3843_13270"/>
<dbReference type="GO" id="GO:1990281">
    <property type="term" value="C:efflux pump complex"/>
    <property type="evidence" value="ECO:0007669"/>
    <property type="project" value="TreeGrafter"/>
</dbReference>
<evidence type="ECO:0000256" key="3">
    <source>
        <dbReference type="ARBA" id="ARBA00022448"/>
    </source>
</evidence>
<dbReference type="PANTHER" id="PTHR30026">
    <property type="entry name" value="OUTER MEMBRANE PROTEIN TOLC"/>
    <property type="match status" value="1"/>
</dbReference>
<gene>
    <name evidence="8" type="ORF">A3843_13270</name>
</gene>
<dbReference type="InterPro" id="IPR010130">
    <property type="entry name" value="T1SS_OMP_TolC"/>
</dbReference>
<evidence type="ECO:0000256" key="6">
    <source>
        <dbReference type="ARBA" id="ARBA00023136"/>
    </source>
</evidence>
<evidence type="ECO:0000256" key="4">
    <source>
        <dbReference type="ARBA" id="ARBA00022452"/>
    </source>
</evidence>
<dbReference type="Gene3D" id="1.20.1600.10">
    <property type="entry name" value="Outer membrane efflux proteins (OEP)"/>
    <property type="match status" value="1"/>
</dbReference>
<keyword evidence="7" id="KW-0998">Cell outer membrane</keyword>
<dbReference type="GO" id="GO:0009279">
    <property type="term" value="C:cell outer membrane"/>
    <property type="evidence" value="ECO:0007669"/>
    <property type="project" value="UniProtKB-SubCell"/>
</dbReference>
<dbReference type="NCBIfam" id="TIGR01844">
    <property type="entry name" value="type_I_sec_TolC"/>
    <property type="match status" value="1"/>
</dbReference>
<organism evidence="8 9">
    <name type="scientific">Pseudovibrio exalbescens</name>
    <dbReference type="NCBI Taxonomy" id="197461"/>
    <lineage>
        <taxon>Bacteria</taxon>
        <taxon>Pseudomonadati</taxon>
        <taxon>Pseudomonadota</taxon>
        <taxon>Alphaproteobacteria</taxon>
        <taxon>Hyphomicrobiales</taxon>
        <taxon>Stappiaceae</taxon>
        <taxon>Pseudovibrio</taxon>
    </lineage>
</organism>
<dbReference type="PANTHER" id="PTHR30026:SF22">
    <property type="entry name" value="OUTER MEMBRANE EFFLUX PROTEIN"/>
    <property type="match status" value="1"/>
</dbReference>
<proteinExistence type="inferred from homology"/>
<dbReference type="EMBL" id="LVVZ01000019">
    <property type="protein sequence ID" value="OKL43593.1"/>
    <property type="molecule type" value="Genomic_DNA"/>
</dbReference>
<keyword evidence="4" id="KW-1134">Transmembrane beta strand</keyword>
<reference evidence="8 9" key="1">
    <citation type="submission" date="2016-03" db="EMBL/GenBank/DDBJ databases">
        <title>Genome sequence of Nesiotobacter sp. nov., a moderately halophilic alphaproteobacterium isolated from the Yellow Sea, China.</title>
        <authorList>
            <person name="Zhang G."/>
            <person name="Zhang R."/>
        </authorList>
    </citation>
    <scope>NUCLEOTIDE SEQUENCE [LARGE SCALE GENOMIC DNA]</scope>
    <source>
        <strain evidence="8 9">WB1-6</strain>
    </source>
</reference>
<dbReference type="InterPro" id="IPR051906">
    <property type="entry name" value="TolC-like"/>
</dbReference>
<dbReference type="AlphaFoldDB" id="A0A1U7JFS7"/>
<evidence type="ECO:0000313" key="8">
    <source>
        <dbReference type="EMBL" id="OKL43593.1"/>
    </source>
</evidence>
<evidence type="ECO:0000256" key="5">
    <source>
        <dbReference type="ARBA" id="ARBA00022692"/>
    </source>
</evidence>
<dbReference type="Proteomes" id="UP000185783">
    <property type="component" value="Unassembled WGS sequence"/>
</dbReference>
<dbReference type="GO" id="GO:0015288">
    <property type="term" value="F:porin activity"/>
    <property type="evidence" value="ECO:0007669"/>
    <property type="project" value="TreeGrafter"/>
</dbReference>
<evidence type="ECO:0000313" key="9">
    <source>
        <dbReference type="Proteomes" id="UP000185783"/>
    </source>
</evidence>
<keyword evidence="3" id="KW-0813">Transport</keyword>
<comment type="caution">
    <text evidence="8">The sequence shown here is derived from an EMBL/GenBank/DDBJ whole genome shotgun (WGS) entry which is preliminary data.</text>
</comment>
<keyword evidence="9" id="KW-1185">Reference proteome</keyword>
<comment type="similarity">
    <text evidence="2">Belongs to the outer membrane factor (OMF) (TC 1.B.17) family.</text>
</comment>
<evidence type="ECO:0000256" key="1">
    <source>
        <dbReference type="ARBA" id="ARBA00004442"/>
    </source>
</evidence>
<dbReference type="InterPro" id="IPR003423">
    <property type="entry name" value="OMP_efflux"/>
</dbReference>
<keyword evidence="6" id="KW-0472">Membrane</keyword>